<dbReference type="AlphaFoldDB" id="A0A6V8MIC4"/>
<dbReference type="Pfam" id="PF07731">
    <property type="entry name" value="Cu-oxidase_2"/>
    <property type="match status" value="1"/>
</dbReference>
<dbReference type="PANTHER" id="PTHR48267:SF1">
    <property type="entry name" value="BILIRUBIN OXIDASE"/>
    <property type="match status" value="1"/>
</dbReference>
<dbReference type="RefSeq" id="WP_183354511.1">
    <property type="nucleotide sequence ID" value="NZ_BLXX01000005.1"/>
</dbReference>
<comment type="caution">
    <text evidence="3">The sequence shown here is derived from an EMBL/GenBank/DDBJ whole genome shotgun (WGS) entry which is preliminary data.</text>
</comment>
<feature type="domain" description="Plastocyanin-like" evidence="2">
    <location>
        <begin position="738"/>
        <end position="809"/>
    </location>
</feature>
<organism evidence="3 4">
    <name type="scientific">Geomonas silvestris</name>
    <dbReference type="NCBI Taxonomy" id="2740184"/>
    <lineage>
        <taxon>Bacteria</taxon>
        <taxon>Pseudomonadati</taxon>
        <taxon>Thermodesulfobacteriota</taxon>
        <taxon>Desulfuromonadia</taxon>
        <taxon>Geobacterales</taxon>
        <taxon>Geobacteraceae</taxon>
        <taxon>Geomonas</taxon>
    </lineage>
</organism>
<dbReference type="InterPro" id="IPR008972">
    <property type="entry name" value="Cupredoxin"/>
</dbReference>
<name>A0A6V8MIC4_9BACT</name>
<keyword evidence="4" id="KW-1185">Reference proteome</keyword>
<evidence type="ECO:0000313" key="4">
    <source>
        <dbReference type="Proteomes" id="UP000556026"/>
    </source>
</evidence>
<dbReference type="GO" id="GO:0016491">
    <property type="term" value="F:oxidoreductase activity"/>
    <property type="evidence" value="ECO:0007669"/>
    <property type="project" value="InterPro"/>
</dbReference>
<dbReference type="Gene3D" id="2.60.40.420">
    <property type="entry name" value="Cupredoxins - blue copper proteins"/>
    <property type="match status" value="3"/>
</dbReference>
<dbReference type="GO" id="GO:0005507">
    <property type="term" value="F:copper ion binding"/>
    <property type="evidence" value="ECO:0007669"/>
    <property type="project" value="InterPro"/>
</dbReference>
<reference evidence="4" key="1">
    <citation type="submission" date="2020-06" db="EMBL/GenBank/DDBJ databases">
        <title>Draft genomic sequence of Geomonas sp. Red330.</title>
        <authorList>
            <person name="Itoh H."/>
            <person name="Zhenxing X."/>
            <person name="Ushijima N."/>
            <person name="Masuda Y."/>
            <person name="Shiratori Y."/>
            <person name="Senoo K."/>
        </authorList>
    </citation>
    <scope>NUCLEOTIDE SEQUENCE [LARGE SCALE GENOMIC DNA]</scope>
    <source>
        <strain evidence="4">Red330</strain>
    </source>
</reference>
<dbReference type="CDD" id="cd13844">
    <property type="entry name" value="CuRO_1_BOD_CotA_like"/>
    <property type="match status" value="1"/>
</dbReference>
<gene>
    <name evidence="3" type="ORF">GMST_20020</name>
</gene>
<dbReference type="InterPro" id="IPR028994">
    <property type="entry name" value="Integrin_alpha_N"/>
</dbReference>
<dbReference type="SUPFAM" id="SSF49503">
    <property type="entry name" value="Cupredoxins"/>
    <property type="match status" value="3"/>
</dbReference>
<keyword evidence="1" id="KW-0732">Signal</keyword>
<feature type="signal peptide" evidence="1">
    <location>
        <begin position="1"/>
        <end position="24"/>
    </location>
</feature>
<feature type="chain" id="PRO_5027920668" description="Plastocyanin-like domain-containing protein" evidence="1">
    <location>
        <begin position="25"/>
        <end position="1099"/>
    </location>
</feature>
<dbReference type="SUPFAM" id="SSF69318">
    <property type="entry name" value="Integrin alpha N-terminal domain"/>
    <property type="match status" value="1"/>
</dbReference>
<dbReference type="InterPro" id="IPR045087">
    <property type="entry name" value="Cu-oxidase_fam"/>
</dbReference>
<sequence>MHKARLITTSQLLLALAVGNSAHAGPGGGTYYANSPQGSYTVGAVVHNTGTALRKFVDKLPGAGLPGCTVSAPAGTGTCNENALGAYIPIAQPDTLTYPGSDYYVIGVKDYTQKMHTDLAKATRLRGYNQVNATDLKLQSPHYLGPLILATKDKPVRILFENLLGTGALGNLFLPVDTTVMGAGTGGLGTTELYPQNRADLHLHGGHTPWISDGTPHQWITPAADPTSYKKGLAFQNVPDMIGAGKSIPAPAPGDGLGTYFYTNQQSGRMMFYHDHSYGITRLNVYAGEAAGYLITDPQEEALIAARDIPNICAGSQTTPSVLCEYKYGIPLVIQDKTFVPSDVAVQDALWNTASWGAPGDLWFPHVYEPNQSAAGGLVPTGRWDYGPLVWPPSPATSPTLPALSTVPEAFMDTPVVNGTAYPFVTVEPKAYRFRLLNAANDRSFNLQLYYGSTAAGTVCAGAATAAGSCTEVKMVPAIPRQLCSALVTTNCTCDPAAVPPATPVGCFPATWPTDGRDGGVPDPLYAGPQMVQIGTESGLLPAPVVLANQPITFDPAGRVANKTLLMMPAERADVLIDFSTLAPGSTVILYNDAPAALPGGDPRYDYYTGNPDQTLSGGSPTTLAGFGPNTRTIMQFRVTATPATAPVTTVNLTTLPAKLATAYTAGQPAHIVPAATYAKLTDTALTVAGASVPFKGKSINEGFDPTYGRISAMLGTEAPNGLTPAVPLPYIAPATETIGNGQVQLWKVTHNGIDSHPIHFHLTDVQVVNRVAWDGSISAPDPSEMGWKETVRMNPMEDIVVAMRPTAPILPFTIPDSMRPLDVTIPVSAMNPQTNFGWEYVWHCHILGHEEFDLMRPLILKPNDRLGVFRGAGQWYLDSDGNHAFNLPNDQILTFGAAGDTPISGDWTGDGTSKAGAYKGNGTWWLDLNGNNTLDPGETFFFGIAGDVPVVGDWTGNGATKIGVFRNHQWYLDLDGNGIWNAATDVIYDFGIAGDIPVTGDWNGTGKTKIGVFRNGQWYLNLTGNGSWTPATDVIYNFGIPGDIPVTGDWNASGKTKLGVFRNGQWYLNLTGNGAWTPLTDAIFAFGIPGDKPVVGKW</sequence>
<protein>
    <recommendedName>
        <fullName evidence="2">Plastocyanin-like domain-containing protein</fullName>
    </recommendedName>
</protein>
<evidence type="ECO:0000313" key="3">
    <source>
        <dbReference type="EMBL" id="GFO59677.1"/>
    </source>
</evidence>
<dbReference type="InterPro" id="IPR011706">
    <property type="entry name" value="Cu-oxidase_C"/>
</dbReference>
<evidence type="ECO:0000256" key="1">
    <source>
        <dbReference type="SAM" id="SignalP"/>
    </source>
</evidence>
<proteinExistence type="predicted"/>
<evidence type="ECO:0000259" key="2">
    <source>
        <dbReference type="Pfam" id="PF07731"/>
    </source>
</evidence>
<dbReference type="Proteomes" id="UP000556026">
    <property type="component" value="Unassembled WGS sequence"/>
</dbReference>
<accession>A0A6V8MIC4</accession>
<dbReference type="EMBL" id="BLXX01000005">
    <property type="protein sequence ID" value="GFO59677.1"/>
    <property type="molecule type" value="Genomic_DNA"/>
</dbReference>
<dbReference type="PANTHER" id="PTHR48267">
    <property type="entry name" value="CUPREDOXIN SUPERFAMILY PROTEIN"/>
    <property type="match status" value="1"/>
</dbReference>